<dbReference type="PANTHER" id="PTHR15893:SF0">
    <property type="entry name" value="LARGE RIBOSOMAL SUBUNIT PROTEIN BL27M"/>
    <property type="match status" value="1"/>
</dbReference>
<reference evidence="9" key="1">
    <citation type="submission" date="2025-08" db="UniProtKB">
        <authorList>
            <consortium name="Ensembl"/>
        </authorList>
    </citation>
    <scope>IDENTIFICATION</scope>
</reference>
<dbReference type="FunFam" id="2.40.50.100:FF:000031">
    <property type="entry name" value="39S ribosomal protein L27, mitochondrial"/>
    <property type="match status" value="1"/>
</dbReference>
<evidence type="ECO:0000256" key="4">
    <source>
        <dbReference type="ARBA" id="ARBA00022980"/>
    </source>
</evidence>
<evidence type="ECO:0000256" key="2">
    <source>
        <dbReference type="ARBA" id="ARBA00010797"/>
    </source>
</evidence>
<keyword evidence="4" id="KW-0689">Ribosomal protein</keyword>
<dbReference type="GO" id="GO:0006412">
    <property type="term" value="P:translation"/>
    <property type="evidence" value="ECO:0007669"/>
    <property type="project" value="InterPro"/>
</dbReference>
<dbReference type="GO" id="GO:0005762">
    <property type="term" value="C:mitochondrial large ribosomal subunit"/>
    <property type="evidence" value="ECO:0007669"/>
    <property type="project" value="TreeGrafter"/>
</dbReference>
<accession>A0A8C8HQ63</accession>
<keyword evidence="3" id="KW-0809">Transit peptide</keyword>
<evidence type="ECO:0000313" key="9">
    <source>
        <dbReference type="Ensembl" id="ENSOTSP00005068612.1"/>
    </source>
</evidence>
<dbReference type="SUPFAM" id="SSF110324">
    <property type="entry name" value="Ribosomal L27 protein-like"/>
    <property type="match status" value="1"/>
</dbReference>
<proteinExistence type="inferred from homology"/>
<protein>
    <recommendedName>
        <fullName evidence="7">Large ribosomal subunit protein bL27m</fullName>
    </recommendedName>
    <alternativeName>
        <fullName evidence="8">39S ribosomal protein L27, mitochondrial</fullName>
    </alternativeName>
</protein>
<dbReference type="GO" id="GO:0003735">
    <property type="term" value="F:structural constituent of ribosome"/>
    <property type="evidence" value="ECO:0007669"/>
    <property type="project" value="InterPro"/>
</dbReference>
<dbReference type="GeneTree" id="ENSGT00390000014660"/>
<dbReference type="InterPro" id="IPR001684">
    <property type="entry name" value="Ribosomal_bL27"/>
</dbReference>
<dbReference type="Proteomes" id="UP000694402">
    <property type="component" value="Unassembled WGS sequence"/>
</dbReference>
<evidence type="ECO:0000313" key="10">
    <source>
        <dbReference type="Proteomes" id="UP000694402"/>
    </source>
</evidence>
<sequence>YIVSISTLYRERDGSSLVDWVCFASKKSPGRRYGFKKTDGNFVHAGNILASQRLMRWQPGAHVGIGTNNTLYALEDGIVSTETFKVITKLPTGTVLYKTFINIVPNKQEGKFKLVGMF</sequence>
<evidence type="ECO:0000256" key="7">
    <source>
        <dbReference type="ARBA" id="ARBA00035267"/>
    </source>
</evidence>
<evidence type="ECO:0000256" key="3">
    <source>
        <dbReference type="ARBA" id="ARBA00022946"/>
    </source>
</evidence>
<organism evidence="9 10">
    <name type="scientific">Oncorhynchus tshawytscha</name>
    <name type="common">Chinook salmon</name>
    <name type="synonym">Salmo tshawytscha</name>
    <dbReference type="NCBI Taxonomy" id="74940"/>
    <lineage>
        <taxon>Eukaryota</taxon>
        <taxon>Metazoa</taxon>
        <taxon>Chordata</taxon>
        <taxon>Craniata</taxon>
        <taxon>Vertebrata</taxon>
        <taxon>Euteleostomi</taxon>
        <taxon>Actinopterygii</taxon>
        <taxon>Neopterygii</taxon>
        <taxon>Teleostei</taxon>
        <taxon>Protacanthopterygii</taxon>
        <taxon>Salmoniformes</taxon>
        <taxon>Salmonidae</taxon>
        <taxon>Salmoninae</taxon>
        <taxon>Oncorhynchus</taxon>
    </lineage>
</organism>
<keyword evidence="10" id="KW-1185">Reference proteome</keyword>
<evidence type="ECO:0000256" key="8">
    <source>
        <dbReference type="ARBA" id="ARBA00076963"/>
    </source>
</evidence>
<dbReference type="GO" id="GO:0005743">
    <property type="term" value="C:mitochondrial inner membrane"/>
    <property type="evidence" value="ECO:0007669"/>
    <property type="project" value="UniProtKB-ARBA"/>
</dbReference>
<keyword evidence="5" id="KW-0496">Mitochondrion</keyword>
<name>A0A8C8HQ63_ONCTS</name>
<dbReference type="Pfam" id="PF01016">
    <property type="entry name" value="Ribosomal_L27"/>
    <property type="match status" value="1"/>
</dbReference>
<dbReference type="PANTHER" id="PTHR15893">
    <property type="entry name" value="RIBOSOMAL PROTEIN L27"/>
    <property type="match status" value="1"/>
</dbReference>
<dbReference type="AlphaFoldDB" id="A0A8C8HQ63"/>
<dbReference type="Ensembl" id="ENSOTST00005074512.2">
    <property type="protein sequence ID" value="ENSOTSP00005068612.1"/>
    <property type="gene ID" value="ENSOTSG00005032645.2"/>
</dbReference>
<dbReference type="PRINTS" id="PR00063">
    <property type="entry name" value="RIBOSOMALL27"/>
</dbReference>
<evidence type="ECO:0000256" key="1">
    <source>
        <dbReference type="ARBA" id="ARBA00004173"/>
    </source>
</evidence>
<reference evidence="9" key="2">
    <citation type="submission" date="2025-09" db="UniProtKB">
        <authorList>
            <consortium name="Ensembl"/>
        </authorList>
    </citation>
    <scope>IDENTIFICATION</scope>
</reference>
<evidence type="ECO:0000256" key="6">
    <source>
        <dbReference type="ARBA" id="ARBA00023274"/>
    </source>
</evidence>
<dbReference type="Gene3D" id="2.40.50.100">
    <property type="match status" value="1"/>
</dbReference>
<keyword evidence="6" id="KW-0687">Ribonucleoprotein</keyword>
<comment type="similarity">
    <text evidence="2">Belongs to the bacterial ribosomal protein bL27 family.</text>
</comment>
<comment type="subcellular location">
    <subcellularLocation>
        <location evidence="1">Mitochondrion</location>
    </subcellularLocation>
</comment>
<evidence type="ECO:0000256" key="5">
    <source>
        <dbReference type="ARBA" id="ARBA00023128"/>
    </source>
</evidence>